<comment type="caution">
    <text evidence="1">The sequence shown here is derived from an EMBL/GenBank/DDBJ whole genome shotgun (WGS) entry which is preliminary data.</text>
</comment>
<reference evidence="1 2" key="1">
    <citation type="journal article" date="2018" name="Evol. Lett.">
        <title>Horizontal gene cluster transfer increased hallucinogenic mushroom diversity.</title>
        <authorList>
            <person name="Reynolds H.T."/>
            <person name="Vijayakumar V."/>
            <person name="Gluck-Thaler E."/>
            <person name="Korotkin H.B."/>
            <person name="Matheny P.B."/>
            <person name="Slot J.C."/>
        </authorList>
    </citation>
    <scope>NUCLEOTIDE SEQUENCE [LARGE SCALE GENOMIC DNA]</scope>
    <source>
        <strain evidence="1 2">2629</strain>
    </source>
</reference>
<name>A0A409YX20_9AGAR</name>
<dbReference type="Proteomes" id="UP000284842">
    <property type="component" value="Unassembled WGS sequence"/>
</dbReference>
<proteinExistence type="predicted"/>
<sequence length="191" mass="20609">MSDTEKRKTAGAVMEIVDHLPQLSEPIELLPDESKPGNHLQEHFPFQVILEETLPPPPGPPSDCEELPTRSEQLATRLLEAAENPGAYVAAADAFVPHRHNFQSVASALVYRAMSEDGEPPMLHKAWESWAPVGRATSVDAELAGICVALCKALALPGCTAVYLFSNCLPALRLVTDCTEHGGQQHSLAIV</sequence>
<gene>
    <name evidence="1" type="ORF">CVT24_006987</name>
</gene>
<protein>
    <submittedName>
        <fullName evidence="1">Uncharacterized protein</fullName>
    </submittedName>
</protein>
<dbReference type="EMBL" id="NHTK01000428">
    <property type="protein sequence ID" value="PPR07541.1"/>
    <property type="molecule type" value="Genomic_DNA"/>
</dbReference>
<organism evidence="1 2">
    <name type="scientific">Panaeolus cyanescens</name>
    <dbReference type="NCBI Taxonomy" id="181874"/>
    <lineage>
        <taxon>Eukaryota</taxon>
        <taxon>Fungi</taxon>
        <taxon>Dikarya</taxon>
        <taxon>Basidiomycota</taxon>
        <taxon>Agaricomycotina</taxon>
        <taxon>Agaricomycetes</taxon>
        <taxon>Agaricomycetidae</taxon>
        <taxon>Agaricales</taxon>
        <taxon>Agaricineae</taxon>
        <taxon>Galeropsidaceae</taxon>
        <taxon>Panaeolus</taxon>
    </lineage>
</organism>
<evidence type="ECO:0000313" key="1">
    <source>
        <dbReference type="EMBL" id="PPR07541.1"/>
    </source>
</evidence>
<keyword evidence="2" id="KW-1185">Reference proteome</keyword>
<evidence type="ECO:0000313" key="2">
    <source>
        <dbReference type="Proteomes" id="UP000284842"/>
    </source>
</evidence>
<dbReference type="InParanoid" id="A0A409YX20"/>
<accession>A0A409YX20</accession>
<dbReference type="AlphaFoldDB" id="A0A409YX20"/>
<dbReference type="OrthoDB" id="3258143at2759"/>